<keyword evidence="3" id="KW-1185">Reference proteome</keyword>
<sequence>MEYSGRKVSDSSSSPAGVPSSAPPVARSAYAAAGNLITFPGREKLDVRAPYMYQRDISARGKPHIKTGHFAKLSNLQRFQNGYHAISFSKIINGKEYHMQPDSTFQRQAWRVGIAYNEFNIVRGSKFAPVREKISHWGVYIRPLRHNSETAPNRIFGMNWEQNYGSHLILEDVWGVPGEGKSGRWKKELADTEFQKITDPNFQEVTMYFSLEEFVLEAQWLLRQFTGRSIGPLNEIISPNPGAAYSLAFANCQDFAKLVITSLKKYNWTDARRLNQQFSLSLLEKKMLGELEKEAEGRGEHNYRRAGPLLADER</sequence>
<accession>A0A1V6RX79</accession>
<dbReference type="Proteomes" id="UP000191518">
    <property type="component" value="Unassembled WGS sequence"/>
</dbReference>
<evidence type="ECO:0000256" key="1">
    <source>
        <dbReference type="SAM" id="MobiDB-lite"/>
    </source>
</evidence>
<protein>
    <submittedName>
        <fullName evidence="2">Uncharacterized protein</fullName>
    </submittedName>
</protein>
<gene>
    <name evidence="2" type="ORF">PENVUL_c019G05712</name>
</gene>
<feature type="region of interest" description="Disordered" evidence="1">
    <location>
        <begin position="294"/>
        <end position="314"/>
    </location>
</feature>
<comment type="caution">
    <text evidence="2">The sequence shown here is derived from an EMBL/GenBank/DDBJ whole genome shotgun (WGS) entry which is preliminary data.</text>
</comment>
<proteinExistence type="predicted"/>
<feature type="region of interest" description="Disordered" evidence="1">
    <location>
        <begin position="1"/>
        <end position="24"/>
    </location>
</feature>
<name>A0A1V6RX79_9EURO</name>
<evidence type="ECO:0000313" key="2">
    <source>
        <dbReference type="EMBL" id="OQE06188.1"/>
    </source>
</evidence>
<dbReference type="AlphaFoldDB" id="A0A1V6RX79"/>
<evidence type="ECO:0000313" key="3">
    <source>
        <dbReference type="Proteomes" id="UP000191518"/>
    </source>
</evidence>
<dbReference type="EMBL" id="MDYP01000019">
    <property type="protein sequence ID" value="OQE06188.1"/>
    <property type="molecule type" value="Genomic_DNA"/>
</dbReference>
<feature type="compositionally biased region" description="Low complexity" evidence="1">
    <location>
        <begin position="10"/>
        <end position="24"/>
    </location>
</feature>
<organism evidence="2 3">
    <name type="scientific">Penicillium vulpinum</name>
    <dbReference type="NCBI Taxonomy" id="29845"/>
    <lineage>
        <taxon>Eukaryota</taxon>
        <taxon>Fungi</taxon>
        <taxon>Dikarya</taxon>
        <taxon>Ascomycota</taxon>
        <taxon>Pezizomycotina</taxon>
        <taxon>Eurotiomycetes</taxon>
        <taxon>Eurotiomycetidae</taxon>
        <taxon>Eurotiales</taxon>
        <taxon>Aspergillaceae</taxon>
        <taxon>Penicillium</taxon>
    </lineage>
</organism>
<feature type="compositionally biased region" description="Basic and acidic residues" evidence="1">
    <location>
        <begin position="294"/>
        <end position="303"/>
    </location>
</feature>
<reference evidence="3" key="1">
    <citation type="journal article" date="2017" name="Nat. Microbiol.">
        <title>Global analysis of biosynthetic gene clusters reveals vast potential of secondary metabolite production in Penicillium species.</title>
        <authorList>
            <person name="Nielsen J.C."/>
            <person name="Grijseels S."/>
            <person name="Prigent S."/>
            <person name="Ji B."/>
            <person name="Dainat J."/>
            <person name="Nielsen K.F."/>
            <person name="Frisvad J.C."/>
            <person name="Workman M."/>
            <person name="Nielsen J."/>
        </authorList>
    </citation>
    <scope>NUCLEOTIDE SEQUENCE [LARGE SCALE GENOMIC DNA]</scope>
    <source>
        <strain evidence="3">IBT 29486</strain>
    </source>
</reference>